<dbReference type="EMBL" id="JAJHVV010000018">
    <property type="protein sequence ID" value="MCK6265703.1"/>
    <property type="molecule type" value="Genomic_DNA"/>
</dbReference>
<dbReference type="RefSeq" id="WP_248010767.1">
    <property type="nucleotide sequence ID" value="NZ_JAJHVV010000018.1"/>
</dbReference>
<comment type="caution">
    <text evidence="1">The sequence shown here is derived from an EMBL/GenBank/DDBJ whole genome shotgun (WGS) entry which is preliminary data.</text>
</comment>
<gene>
    <name evidence="1" type="ORF">KP803_20810</name>
</gene>
<accession>A0A9X2BN95</accession>
<keyword evidence="2" id="KW-1185">Reference proteome</keyword>
<evidence type="ECO:0000313" key="1">
    <source>
        <dbReference type="EMBL" id="MCK6265703.1"/>
    </source>
</evidence>
<organism evidence="1 2">
    <name type="scientific">Vibrio amylolyticus</name>
    <dbReference type="NCBI Taxonomy" id="2847292"/>
    <lineage>
        <taxon>Bacteria</taxon>
        <taxon>Pseudomonadati</taxon>
        <taxon>Pseudomonadota</taxon>
        <taxon>Gammaproteobacteria</taxon>
        <taxon>Vibrionales</taxon>
        <taxon>Vibrionaceae</taxon>
        <taxon>Vibrio</taxon>
    </lineage>
</organism>
<dbReference type="Proteomes" id="UP001139559">
    <property type="component" value="Unassembled WGS sequence"/>
</dbReference>
<proteinExistence type="predicted"/>
<evidence type="ECO:0000313" key="2">
    <source>
        <dbReference type="Proteomes" id="UP001139559"/>
    </source>
</evidence>
<dbReference type="AlphaFoldDB" id="A0A9X2BN95"/>
<name>A0A9X2BN95_9VIBR</name>
<reference evidence="1" key="1">
    <citation type="submission" date="2021-11" db="EMBL/GenBank/DDBJ databases">
        <title>Vibrio ZSDE26 sp. nov. and Vibrio ZSDZ34 sp. nov., isolated from coastal seawater in Qingdao.</title>
        <authorList>
            <person name="Zhang P."/>
        </authorList>
    </citation>
    <scope>NUCLEOTIDE SEQUENCE</scope>
    <source>
        <strain evidence="1">ZSDE26</strain>
    </source>
</reference>
<sequence length="198" mass="23076">MRQYSVFLSIAATLLISLPLVVESQHCVEAQWNQALSEQTDIERWYNQRATHFNHLFTVYQQQVLLHKEFSSDEIISFWRPGATEFHTKMDQQIAAALMYAELIDKEKATLKQGEPKVRRIQEKWQNFISHCEEADLNINALSSHRYVDANNELIKEMALLHAKLSLMHRLYMTEADTLSEAKKNSQGSIKLDPYLDH</sequence>
<protein>
    <submittedName>
        <fullName evidence="1">DUF3570 domain-containing protein</fullName>
    </submittedName>
</protein>